<gene>
    <name evidence="2" type="ORF">ElyMa_006090300</name>
</gene>
<reference evidence="2 3" key="1">
    <citation type="journal article" date="2021" name="Elife">
        <title>Chloroplast acquisition without the gene transfer in kleptoplastic sea slugs, Plakobranchus ocellatus.</title>
        <authorList>
            <person name="Maeda T."/>
            <person name="Takahashi S."/>
            <person name="Yoshida T."/>
            <person name="Shimamura S."/>
            <person name="Takaki Y."/>
            <person name="Nagai Y."/>
            <person name="Toyoda A."/>
            <person name="Suzuki Y."/>
            <person name="Arimoto A."/>
            <person name="Ishii H."/>
            <person name="Satoh N."/>
            <person name="Nishiyama T."/>
            <person name="Hasebe M."/>
            <person name="Maruyama T."/>
            <person name="Minagawa J."/>
            <person name="Obokata J."/>
            <person name="Shigenobu S."/>
        </authorList>
    </citation>
    <scope>NUCLEOTIDE SEQUENCE [LARGE SCALE GENOMIC DNA]</scope>
</reference>
<accession>A0AAV4GTU1</accession>
<evidence type="ECO:0000313" key="2">
    <source>
        <dbReference type="EMBL" id="GFR87966.1"/>
    </source>
</evidence>
<proteinExistence type="predicted"/>
<feature type="compositionally biased region" description="Polar residues" evidence="1">
    <location>
        <begin position="27"/>
        <end position="36"/>
    </location>
</feature>
<feature type="compositionally biased region" description="Basic and acidic residues" evidence="1">
    <location>
        <begin position="7"/>
        <end position="18"/>
    </location>
</feature>
<organism evidence="2 3">
    <name type="scientific">Elysia marginata</name>
    <dbReference type="NCBI Taxonomy" id="1093978"/>
    <lineage>
        <taxon>Eukaryota</taxon>
        <taxon>Metazoa</taxon>
        <taxon>Spiralia</taxon>
        <taxon>Lophotrochozoa</taxon>
        <taxon>Mollusca</taxon>
        <taxon>Gastropoda</taxon>
        <taxon>Heterobranchia</taxon>
        <taxon>Euthyneura</taxon>
        <taxon>Panpulmonata</taxon>
        <taxon>Sacoglossa</taxon>
        <taxon>Placobranchoidea</taxon>
        <taxon>Plakobranchidae</taxon>
        <taxon>Elysia</taxon>
    </lineage>
</organism>
<evidence type="ECO:0000256" key="1">
    <source>
        <dbReference type="SAM" id="MobiDB-lite"/>
    </source>
</evidence>
<dbReference type="Proteomes" id="UP000762676">
    <property type="component" value="Unassembled WGS sequence"/>
</dbReference>
<evidence type="ECO:0000313" key="3">
    <source>
        <dbReference type="Proteomes" id="UP000762676"/>
    </source>
</evidence>
<protein>
    <submittedName>
        <fullName evidence="2">Cyclic nucleotide-gated olfactory channel</fullName>
    </submittedName>
</protein>
<keyword evidence="3" id="KW-1185">Reference proteome</keyword>
<sequence>MASSSLSRDRLTDKRACADDDLENGGLSPQPSLRTNPQEDDICSEIVRIEQRDSQDERSVAGLGDEDGTAFSRIVRTLQTTVYPRLASTLIRFNSNQNPWHSLGRGGSLGDSGAAAVS</sequence>
<name>A0AAV4GTU1_9GAST</name>
<dbReference type="AlphaFoldDB" id="A0AAV4GTU1"/>
<feature type="region of interest" description="Disordered" evidence="1">
    <location>
        <begin position="97"/>
        <end position="118"/>
    </location>
</feature>
<feature type="region of interest" description="Disordered" evidence="1">
    <location>
        <begin position="1"/>
        <end position="40"/>
    </location>
</feature>
<comment type="caution">
    <text evidence="2">The sequence shown here is derived from an EMBL/GenBank/DDBJ whole genome shotgun (WGS) entry which is preliminary data.</text>
</comment>
<dbReference type="EMBL" id="BMAT01012202">
    <property type="protein sequence ID" value="GFR87966.1"/>
    <property type="molecule type" value="Genomic_DNA"/>
</dbReference>